<evidence type="ECO:0000259" key="6">
    <source>
        <dbReference type="Pfam" id="PF18052"/>
    </source>
</evidence>
<evidence type="ECO:0000256" key="2">
    <source>
        <dbReference type="ARBA" id="ARBA00022741"/>
    </source>
</evidence>
<dbReference type="EMBL" id="JABCRI010000014">
    <property type="protein sequence ID" value="KAF8394070.1"/>
    <property type="molecule type" value="Genomic_DNA"/>
</dbReference>
<accession>A0A834YTR1</accession>
<evidence type="ECO:0000256" key="3">
    <source>
        <dbReference type="ARBA" id="ARBA00022821"/>
    </source>
</evidence>
<evidence type="ECO:0000256" key="1">
    <source>
        <dbReference type="ARBA" id="ARBA00022737"/>
    </source>
</evidence>
<dbReference type="SUPFAM" id="SSF52540">
    <property type="entry name" value="P-loop containing nucleoside triphosphate hydrolases"/>
    <property type="match status" value="1"/>
</dbReference>
<reference evidence="7 8" key="1">
    <citation type="submission" date="2020-04" db="EMBL/GenBank/DDBJ databases">
        <title>Plant Genome Project.</title>
        <authorList>
            <person name="Zhang R.-G."/>
        </authorList>
    </citation>
    <scope>NUCLEOTIDE SEQUENCE [LARGE SCALE GENOMIC DNA]</scope>
    <source>
        <strain evidence="7">YNK0</strain>
        <tissue evidence="7">Leaf</tissue>
    </source>
</reference>
<dbReference type="Gene3D" id="1.20.5.4130">
    <property type="match status" value="1"/>
</dbReference>
<feature type="domain" description="Disease resistance N-terminal" evidence="6">
    <location>
        <begin position="33"/>
        <end position="116"/>
    </location>
</feature>
<keyword evidence="1" id="KW-0677">Repeat</keyword>
<dbReference type="OrthoDB" id="5279713at2759"/>
<dbReference type="PANTHER" id="PTHR36766:SF63">
    <property type="entry name" value="NB-ARC DOMAIN-CONTAINING PROTEIN"/>
    <property type="match status" value="1"/>
</dbReference>
<keyword evidence="4" id="KW-0067">ATP-binding</keyword>
<sequence length="345" mass="39771">MLPHILYTLFWDNPASAYLAKKGSEKANMAEGAVEQVVGKILSLLEREASLLGVQHEFGEIMCELESMRSLLRDAHRRRHNNEGVNEWVAQVRDVAYDLEDITDEFMYHMDSRPKRVGFRSYILETIHLPKHIRENDLLLGWLRDEQSERTVISGRNGGGGGSGKTTIVAKAYKSQIVKRHFDTCAWITVSQTYVIVHLFRRMIRELFEPNKDLSSMDYRELVETLVNFLQQKRFVIVLDDVWDINLWREVNFGLPNGSNGSRIMLTTRKEDIASFAFGVGSHVHYLQPLGQTEAWGLFCKRAFSRDPKRLCPPELESLARDLVGKCEGLPLANYGYRRPHVYQR</sequence>
<dbReference type="PANTHER" id="PTHR36766">
    <property type="entry name" value="PLANT BROAD-SPECTRUM MILDEW RESISTANCE PROTEIN RPW8"/>
    <property type="match status" value="1"/>
</dbReference>
<name>A0A834YTR1_TETSI</name>
<evidence type="ECO:0000256" key="4">
    <source>
        <dbReference type="ARBA" id="ARBA00022840"/>
    </source>
</evidence>
<dbReference type="Proteomes" id="UP000655225">
    <property type="component" value="Unassembled WGS sequence"/>
</dbReference>
<organism evidence="7 8">
    <name type="scientific">Tetracentron sinense</name>
    <name type="common">Spur-leaf</name>
    <dbReference type="NCBI Taxonomy" id="13715"/>
    <lineage>
        <taxon>Eukaryota</taxon>
        <taxon>Viridiplantae</taxon>
        <taxon>Streptophyta</taxon>
        <taxon>Embryophyta</taxon>
        <taxon>Tracheophyta</taxon>
        <taxon>Spermatophyta</taxon>
        <taxon>Magnoliopsida</taxon>
        <taxon>Trochodendrales</taxon>
        <taxon>Trochodendraceae</taxon>
        <taxon>Tetracentron</taxon>
    </lineage>
</organism>
<dbReference type="Gene3D" id="3.40.50.300">
    <property type="entry name" value="P-loop containing nucleotide triphosphate hydrolases"/>
    <property type="match status" value="1"/>
</dbReference>
<keyword evidence="8" id="KW-1185">Reference proteome</keyword>
<dbReference type="InterPro" id="IPR038005">
    <property type="entry name" value="RX-like_CC"/>
</dbReference>
<dbReference type="Pfam" id="PF18052">
    <property type="entry name" value="Rx_N"/>
    <property type="match status" value="1"/>
</dbReference>
<dbReference type="InterPro" id="IPR027417">
    <property type="entry name" value="P-loop_NTPase"/>
</dbReference>
<dbReference type="GO" id="GO:0043531">
    <property type="term" value="F:ADP binding"/>
    <property type="evidence" value="ECO:0007669"/>
    <property type="project" value="InterPro"/>
</dbReference>
<dbReference type="FunFam" id="3.40.50.300:FF:001091">
    <property type="entry name" value="Probable disease resistance protein At1g61300"/>
    <property type="match status" value="1"/>
</dbReference>
<dbReference type="GO" id="GO:0005524">
    <property type="term" value="F:ATP binding"/>
    <property type="evidence" value="ECO:0007669"/>
    <property type="project" value="UniProtKB-KW"/>
</dbReference>
<dbReference type="CDD" id="cd14798">
    <property type="entry name" value="RX-CC_like"/>
    <property type="match status" value="1"/>
</dbReference>
<proteinExistence type="predicted"/>
<evidence type="ECO:0000313" key="7">
    <source>
        <dbReference type="EMBL" id="KAF8394070.1"/>
    </source>
</evidence>
<dbReference type="Pfam" id="PF00931">
    <property type="entry name" value="NB-ARC"/>
    <property type="match status" value="1"/>
</dbReference>
<dbReference type="OMA" id="IMCELES"/>
<protein>
    <submittedName>
        <fullName evidence="7">Uncharacterized protein</fullName>
    </submittedName>
</protein>
<keyword evidence="2" id="KW-0547">Nucleotide-binding</keyword>
<dbReference type="InterPro" id="IPR041118">
    <property type="entry name" value="Rx_N"/>
</dbReference>
<evidence type="ECO:0000313" key="8">
    <source>
        <dbReference type="Proteomes" id="UP000655225"/>
    </source>
</evidence>
<dbReference type="InterPro" id="IPR042197">
    <property type="entry name" value="Apaf_helical"/>
</dbReference>
<gene>
    <name evidence="7" type="ORF">HHK36_020274</name>
</gene>
<feature type="domain" description="NB-ARC" evidence="5">
    <location>
        <begin position="158"/>
        <end position="306"/>
    </location>
</feature>
<evidence type="ECO:0000259" key="5">
    <source>
        <dbReference type="Pfam" id="PF00931"/>
    </source>
</evidence>
<dbReference type="GO" id="GO:0006952">
    <property type="term" value="P:defense response"/>
    <property type="evidence" value="ECO:0007669"/>
    <property type="project" value="UniProtKB-KW"/>
</dbReference>
<dbReference type="AlphaFoldDB" id="A0A834YTR1"/>
<comment type="caution">
    <text evidence="7">The sequence shown here is derived from an EMBL/GenBank/DDBJ whole genome shotgun (WGS) entry which is preliminary data.</text>
</comment>
<dbReference type="InterPro" id="IPR002182">
    <property type="entry name" value="NB-ARC"/>
</dbReference>
<dbReference type="Gene3D" id="1.10.8.430">
    <property type="entry name" value="Helical domain of apoptotic protease-activating factors"/>
    <property type="match status" value="1"/>
</dbReference>
<keyword evidence="3" id="KW-0611">Plant defense</keyword>